<dbReference type="CDD" id="cd08054">
    <property type="entry name" value="gp6"/>
    <property type="match status" value="1"/>
</dbReference>
<protein>
    <recommendedName>
        <fullName evidence="3">PhiE125 gp8 family phage protein</fullName>
    </recommendedName>
</protein>
<dbReference type="NCBIfam" id="TIGR02215">
    <property type="entry name" value="phage_chp_gp8"/>
    <property type="match status" value="1"/>
</dbReference>
<proteinExistence type="predicted"/>
<sequence>MTMLTEVNRLPDAALPLEICKAHLRLGHGFADDGGQDGLIARYLRAAMMAIEARIGKVLIQRDFRLRLADWRDPRGQVFPVAPVVSVHGVAIVDRDGVAQAVDPALYRLEPDPHRPFLRPAGWMLPQPPSRGAVEVTFTAGFGADWQGVPEDLAQAVMMLAAQYHESRHGAAPMPAGVVALIASWRVVRTSAGGGR</sequence>
<evidence type="ECO:0000313" key="2">
    <source>
        <dbReference type="Proteomes" id="UP000706333"/>
    </source>
</evidence>
<organism evidence="1 2">
    <name type="scientific">Rhodobaculum claviforme</name>
    <dbReference type="NCBI Taxonomy" id="1549854"/>
    <lineage>
        <taxon>Bacteria</taxon>
        <taxon>Pseudomonadati</taxon>
        <taxon>Pseudomonadota</taxon>
        <taxon>Alphaproteobacteria</taxon>
        <taxon>Rhodobacterales</taxon>
        <taxon>Paracoccaceae</taxon>
        <taxon>Rhodobaculum</taxon>
    </lineage>
</organism>
<gene>
    <name evidence="1" type="ORF">CCR87_14495</name>
</gene>
<evidence type="ECO:0000313" key="1">
    <source>
        <dbReference type="EMBL" id="MBK5928524.1"/>
    </source>
</evidence>
<dbReference type="EMBL" id="NHSD01000309">
    <property type="protein sequence ID" value="MBK5928524.1"/>
    <property type="molecule type" value="Genomic_DNA"/>
</dbReference>
<dbReference type="Proteomes" id="UP000706333">
    <property type="component" value="Unassembled WGS sequence"/>
</dbReference>
<dbReference type="InterPro" id="IPR011738">
    <property type="entry name" value="Phage_CHP"/>
</dbReference>
<reference evidence="1" key="1">
    <citation type="submission" date="2017-05" db="EMBL/GenBank/DDBJ databases">
        <authorList>
            <person name="Imhoff J.F."/>
            <person name="Rahn T."/>
            <person name="Kuenzel S."/>
            <person name="Neulinger S.C."/>
        </authorList>
    </citation>
    <scope>NUCLEOTIDE SEQUENCE</scope>
    <source>
        <strain evidence="1">LMG 28126</strain>
    </source>
</reference>
<dbReference type="Gene3D" id="1.10.3230.30">
    <property type="entry name" value="Phage gp6-like head-tail connector protein"/>
    <property type="match status" value="1"/>
</dbReference>
<reference evidence="1" key="2">
    <citation type="journal article" date="2020" name="Microorganisms">
        <title>Osmotic Adaptation and Compatible Solute Biosynthesis of Phototrophic Bacteria as Revealed from Genome Analyses.</title>
        <authorList>
            <person name="Imhoff J.F."/>
            <person name="Rahn T."/>
            <person name="Kunzel S."/>
            <person name="Keller A."/>
            <person name="Neulinger S.C."/>
        </authorList>
    </citation>
    <scope>NUCLEOTIDE SEQUENCE</scope>
    <source>
        <strain evidence="1">LMG 28126</strain>
    </source>
</reference>
<keyword evidence="2" id="KW-1185">Reference proteome</keyword>
<evidence type="ECO:0008006" key="3">
    <source>
        <dbReference type="Google" id="ProtNLM"/>
    </source>
</evidence>
<name>A0A934TMY2_9RHOB</name>
<dbReference type="AlphaFoldDB" id="A0A934TMY2"/>
<comment type="caution">
    <text evidence="1">The sequence shown here is derived from an EMBL/GenBank/DDBJ whole genome shotgun (WGS) entry which is preliminary data.</text>
</comment>
<accession>A0A934TMY2</accession>